<gene>
    <name evidence="1" type="ORF">SMD31_20485</name>
</gene>
<proteinExistence type="predicted"/>
<dbReference type="RefSeq" id="WP_320502796.1">
    <property type="nucleotide sequence ID" value="NZ_JAXCLX010000004.1"/>
</dbReference>
<comment type="caution">
    <text evidence="1">The sequence shown here is derived from an EMBL/GenBank/DDBJ whole genome shotgun (WGS) entry which is preliminary data.</text>
</comment>
<dbReference type="Proteomes" id="UP001271769">
    <property type="component" value="Unassembled WGS sequence"/>
</dbReference>
<protein>
    <submittedName>
        <fullName evidence="1">Dimethylsulfonioproprionate lyase family protein</fullName>
    </submittedName>
</protein>
<keyword evidence="2" id="KW-1185">Reference proteome</keyword>
<dbReference type="Pfam" id="PF16867">
    <property type="entry name" value="DMSP_lyase"/>
    <property type="match status" value="1"/>
</dbReference>
<dbReference type="InterPro" id="IPR031723">
    <property type="entry name" value="DMSP_lyase"/>
</dbReference>
<dbReference type="GO" id="GO:0016829">
    <property type="term" value="F:lyase activity"/>
    <property type="evidence" value="ECO:0007669"/>
    <property type="project" value="UniProtKB-KW"/>
</dbReference>
<organism evidence="1 2">
    <name type="scientific">Dongia rigui</name>
    <dbReference type="NCBI Taxonomy" id="940149"/>
    <lineage>
        <taxon>Bacteria</taxon>
        <taxon>Pseudomonadati</taxon>
        <taxon>Pseudomonadota</taxon>
        <taxon>Alphaproteobacteria</taxon>
        <taxon>Rhodospirillales</taxon>
        <taxon>Dongiaceae</taxon>
        <taxon>Dongia</taxon>
    </lineage>
</organism>
<accession>A0ABU5E4B4</accession>
<dbReference type="SUPFAM" id="SSF51182">
    <property type="entry name" value="RmlC-like cupins"/>
    <property type="match status" value="1"/>
</dbReference>
<sequence length="202" mass="22353">MAQRPGDLQVFLDRSQAAIMASLPLEGEPMRVARQIGEGLRIDAQQAPRKPNRLPVCDHIAGAVQTARAKGGAVAALADAFAAIEPQLNWERRWTAKPGDAPFYDGHANATIIGPDGLEKRDDIWIGVSLMAPHIRYPDHHHPPQEIYVALSAGDWMQGDDDNWVTPGIGGYVYNRSDIMHAMRSHDRPLLAIWSLWVTDRV</sequence>
<evidence type="ECO:0000313" key="2">
    <source>
        <dbReference type="Proteomes" id="UP001271769"/>
    </source>
</evidence>
<dbReference type="EMBL" id="JAXCLX010000004">
    <property type="protein sequence ID" value="MDY0874329.1"/>
    <property type="molecule type" value="Genomic_DNA"/>
</dbReference>
<keyword evidence="1" id="KW-0456">Lyase</keyword>
<dbReference type="InterPro" id="IPR014710">
    <property type="entry name" value="RmlC-like_jellyroll"/>
</dbReference>
<evidence type="ECO:0000313" key="1">
    <source>
        <dbReference type="EMBL" id="MDY0874329.1"/>
    </source>
</evidence>
<reference evidence="1 2" key="1">
    <citation type="journal article" date="2013" name="Antonie Van Leeuwenhoek">
        <title>Dongia rigui sp. nov., isolated from freshwater of a large wetland in Korea.</title>
        <authorList>
            <person name="Baik K.S."/>
            <person name="Hwang Y.M."/>
            <person name="Choi J.S."/>
            <person name="Kwon J."/>
            <person name="Seong C.N."/>
        </authorList>
    </citation>
    <scope>NUCLEOTIDE SEQUENCE [LARGE SCALE GENOMIC DNA]</scope>
    <source>
        <strain evidence="1 2">04SU4-P</strain>
    </source>
</reference>
<dbReference type="Gene3D" id="2.60.120.10">
    <property type="entry name" value="Jelly Rolls"/>
    <property type="match status" value="1"/>
</dbReference>
<dbReference type="InterPro" id="IPR011051">
    <property type="entry name" value="RmlC_Cupin_sf"/>
</dbReference>
<name>A0ABU5E4B4_9PROT</name>